<dbReference type="PROSITE" id="PS50072">
    <property type="entry name" value="CSA_PPIASE_2"/>
    <property type="match status" value="1"/>
</dbReference>
<feature type="signal peptide" evidence="4">
    <location>
        <begin position="1"/>
        <end position="19"/>
    </location>
</feature>
<feature type="chain" id="PRO_5047098810" description="peptidylprolyl isomerase" evidence="4">
    <location>
        <begin position="20"/>
        <end position="221"/>
    </location>
</feature>
<evidence type="ECO:0000313" key="6">
    <source>
        <dbReference type="EMBL" id="MDH7637231.1"/>
    </source>
</evidence>
<dbReference type="SUPFAM" id="SSF50891">
    <property type="entry name" value="Cyclophilin-like"/>
    <property type="match status" value="1"/>
</dbReference>
<dbReference type="Proteomes" id="UP001160625">
    <property type="component" value="Unassembled WGS sequence"/>
</dbReference>
<dbReference type="EC" id="5.2.1.8" evidence="1"/>
<dbReference type="InterPro" id="IPR002130">
    <property type="entry name" value="Cyclophilin-type_PPIase_dom"/>
</dbReference>
<comment type="caution">
    <text evidence="6">The sequence shown here is derived from an EMBL/GenBank/DDBJ whole genome shotgun (WGS) entry which is preliminary data.</text>
</comment>
<organism evidence="6 7">
    <name type="scientific">Sphingomonas oryzagri</name>
    <dbReference type="NCBI Taxonomy" id="3042314"/>
    <lineage>
        <taxon>Bacteria</taxon>
        <taxon>Pseudomonadati</taxon>
        <taxon>Pseudomonadota</taxon>
        <taxon>Alphaproteobacteria</taxon>
        <taxon>Sphingomonadales</taxon>
        <taxon>Sphingomonadaceae</taxon>
        <taxon>Sphingomonas</taxon>
    </lineage>
</organism>
<dbReference type="Pfam" id="PF00160">
    <property type="entry name" value="Pro_isomerase"/>
    <property type="match status" value="1"/>
</dbReference>
<keyword evidence="4" id="KW-0732">Signal</keyword>
<keyword evidence="7" id="KW-1185">Reference proteome</keyword>
<keyword evidence="2" id="KW-0697">Rotamase</keyword>
<evidence type="ECO:0000259" key="5">
    <source>
        <dbReference type="PROSITE" id="PS50072"/>
    </source>
</evidence>
<dbReference type="Gene3D" id="2.40.100.10">
    <property type="entry name" value="Cyclophilin-like"/>
    <property type="match status" value="1"/>
</dbReference>
<name>A0ABT6MWA2_9SPHN</name>
<dbReference type="InterPro" id="IPR044665">
    <property type="entry name" value="E_coli_cyclophilin_A-like"/>
</dbReference>
<evidence type="ECO:0000313" key="7">
    <source>
        <dbReference type="Proteomes" id="UP001160625"/>
    </source>
</evidence>
<dbReference type="InterPro" id="IPR029000">
    <property type="entry name" value="Cyclophilin-like_dom_sf"/>
</dbReference>
<gene>
    <name evidence="6" type="ORF">QGN17_00680</name>
</gene>
<keyword evidence="3 6" id="KW-0413">Isomerase</keyword>
<dbReference type="RefSeq" id="WP_281042593.1">
    <property type="nucleotide sequence ID" value="NZ_JARYGZ010000001.1"/>
</dbReference>
<evidence type="ECO:0000256" key="1">
    <source>
        <dbReference type="ARBA" id="ARBA00013194"/>
    </source>
</evidence>
<evidence type="ECO:0000256" key="3">
    <source>
        <dbReference type="ARBA" id="ARBA00023235"/>
    </source>
</evidence>
<sequence>MIRRLALPLAALIAGAALAQTPPPTVPTPPAAAPQPAATVQVTLTTSEGPIILALEKDKAPITTANFLHYVDAKRFDGTTFYRRVKVADGFGLVQGGISQDPKKAFPPIKHEPTTQTGLSHVDGAISMAMNAPNTAQGDFFIMVGASPSMDATATQPGYAVFGRVVQGMDIARKILDAPTDPDKGKANGMGGQMIAAPIRIISARRTSTPIAAPAPATTGA</sequence>
<proteinExistence type="predicted"/>
<evidence type="ECO:0000256" key="2">
    <source>
        <dbReference type="ARBA" id="ARBA00023110"/>
    </source>
</evidence>
<reference evidence="6" key="1">
    <citation type="submission" date="2023-04" db="EMBL/GenBank/DDBJ databases">
        <title>Sphingomonas sp. MAHUQ-71 isolated from rice field.</title>
        <authorList>
            <person name="Huq M.A."/>
        </authorList>
    </citation>
    <scope>NUCLEOTIDE SEQUENCE</scope>
    <source>
        <strain evidence="6">MAHUQ-71</strain>
    </source>
</reference>
<protein>
    <recommendedName>
        <fullName evidence="1">peptidylprolyl isomerase</fullName>
        <ecNumber evidence="1">5.2.1.8</ecNumber>
    </recommendedName>
</protein>
<dbReference type="EMBL" id="JARYGZ010000001">
    <property type="protein sequence ID" value="MDH7637231.1"/>
    <property type="molecule type" value="Genomic_DNA"/>
</dbReference>
<accession>A0ABT6MWA2</accession>
<dbReference type="GO" id="GO:0003755">
    <property type="term" value="F:peptidyl-prolyl cis-trans isomerase activity"/>
    <property type="evidence" value="ECO:0007669"/>
    <property type="project" value="UniProtKB-EC"/>
</dbReference>
<dbReference type="PANTHER" id="PTHR43246">
    <property type="entry name" value="PEPTIDYL-PROLYL CIS-TRANS ISOMERASE CYP38, CHLOROPLASTIC"/>
    <property type="match status" value="1"/>
</dbReference>
<evidence type="ECO:0000256" key="4">
    <source>
        <dbReference type="SAM" id="SignalP"/>
    </source>
</evidence>
<feature type="domain" description="PPIase cyclophilin-type" evidence="5">
    <location>
        <begin position="49"/>
        <end position="206"/>
    </location>
</feature>